<dbReference type="OrthoDB" id="674348at2759"/>
<feature type="compositionally biased region" description="Polar residues" evidence="1">
    <location>
        <begin position="431"/>
        <end position="442"/>
    </location>
</feature>
<accession>A0A3L6PZB2</accession>
<evidence type="ECO:0000313" key="3">
    <source>
        <dbReference type="EMBL" id="RLM69068.1"/>
    </source>
</evidence>
<keyword evidence="4" id="KW-1185">Reference proteome</keyword>
<name>A0A3L6PZB2_PANMI</name>
<sequence length="455" mass="52727">MDRGWINSRLFSKAHQDGVSEFMKFVSERFGDDEEILCPCRQCLNHCYGHRGLVQDHLYMHGMCSTYDKWIHHGEQSDGEINDNAGNLNEPIGFNEDVGMDVEEEGPNDDDDDRIRDMVKELYTAEQQDGGDGRESMFAKILEEMKNELYPGAAYSRFSFVVKLLHIKSFYRISNVGFTAILKLLSSAFPHCSLPASYNEAKNLVRAMGLGYVSIHACSKNCVLFRKDHANKDECPICGESRWKDKDGKKKIPQKVLRHFPLIPRLKRMFASKKIAEEVKWHKLKRKPVENELSHPADGEAWQDFDRKYDWFAQATKVFYLKDTKHADDTKITESWRIVQKFSHRHLWNVPENNNDDERPNSSILSYQDDSCEGFQVQGSLHDEENLDKEQPDDEDCLHVDVTVVDKLRGQRQEEIEDNDESDDEDETRWQYASDNESPTTPHNDDDEEEDSDGD</sequence>
<dbReference type="PANTHER" id="PTHR10775">
    <property type="entry name" value="OS08G0208400 PROTEIN"/>
    <property type="match status" value="1"/>
</dbReference>
<dbReference type="STRING" id="4540.A0A3L6PZB2"/>
<feature type="compositionally biased region" description="Acidic residues" evidence="1">
    <location>
        <begin position="415"/>
        <end position="427"/>
    </location>
</feature>
<protein>
    <recommendedName>
        <fullName evidence="2">Transposase-associated domain-containing protein</fullName>
    </recommendedName>
</protein>
<organism evidence="3 4">
    <name type="scientific">Panicum miliaceum</name>
    <name type="common">Proso millet</name>
    <name type="synonym">Broomcorn millet</name>
    <dbReference type="NCBI Taxonomy" id="4540"/>
    <lineage>
        <taxon>Eukaryota</taxon>
        <taxon>Viridiplantae</taxon>
        <taxon>Streptophyta</taxon>
        <taxon>Embryophyta</taxon>
        <taxon>Tracheophyta</taxon>
        <taxon>Spermatophyta</taxon>
        <taxon>Magnoliopsida</taxon>
        <taxon>Liliopsida</taxon>
        <taxon>Poales</taxon>
        <taxon>Poaceae</taxon>
        <taxon>PACMAD clade</taxon>
        <taxon>Panicoideae</taxon>
        <taxon>Panicodae</taxon>
        <taxon>Paniceae</taxon>
        <taxon>Panicinae</taxon>
        <taxon>Panicum</taxon>
        <taxon>Panicum sect. Panicum</taxon>
    </lineage>
</organism>
<feature type="domain" description="Transposase-associated" evidence="2">
    <location>
        <begin position="3"/>
        <end position="75"/>
    </location>
</feature>
<comment type="caution">
    <text evidence="3">The sequence shown here is derived from an EMBL/GenBank/DDBJ whole genome shotgun (WGS) entry which is preliminary data.</text>
</comment>
<dbReference type="InterPro" id="IPR029480">
    <property type="entry name" value="Transpos_assoc"/>
</dbReference>
<dbReference type="Pfam" id="PF13963">
    <property type="entry name" value="Transpos_assoc"/>
    <property type="match status" value="1"/>
</dbReference>
<dbReference type="Proteomes" id="UP000275267">
    <property type="component" value="Unassembled WGS sequence"/>
</dbReference>
<feature type="compositionally biased region" description="Acidic residues" evidence="1">
    <location>
        <begin position="445"/>
        <end position="455"/>
    </location>
</feature>
<proteinExistence type="predicted"/>
<evidence type="ECO:0000256" key="1">
    <source>
        <dbReference type="SAM" id="MobiDB-lite"/>
    </source>
</evidence>
<feature type="region of interest" description="Disordered" evidence="1">
    <location>
        <begin position="406"/>
        <end position="455"/>
    </location>
</feature>
<dbReference type="EMBL" id="PQIB02000014">
    <property type="protein sequence ID" value="RLM69068.1"/>
    <property type="molecule type" value="Genomic_DNA"/>
</dbReference>
<evidence type="ECO:0000259" key="2">
    <source>
        <dbReference type="Pfam" id="PF13963"/>
    </source>
</evidence>
<dbReference type="AlphaFoldDB" id="A0A3L6PZB2"/>
<gene>
    <name evidence="3" type="ORF">C2845_PM17G05100</name>
</gene>
<dbReference type="PANTHER" id="PTHR10775:SF185">
    <property type="entry name" value="OS08G0208400 PROTEIN"/>
    <property type="match status" value="1"/>
</dbReference>
<reference evidence="4" key="1">
    <citation type="journal article" date="2019" name="Nat. Commun.">
        <title>The genome of broomcorn millet.</title>
        <authorList>
            <person name="Zou C."/>
            <person name="Miki D."/>
            <person name="Li D."/>
            <person name="Tang Q."/>
            <person name="Xiao L."/>
            <person name="Rajput S."/>
            <person name="Deng P."/>
            <person name="Jia W."/>
            <person name="Huang R."/>
            <person name="Zhang M."/>
            <person name="Sun Y."/>
            <person name="Hu J."/>
            <person name="Fu X."/>
            <person name="Schnable P.S."/>
            <person name="Li F."/>
            <person name="Zhang H."/>
            <person name="Feng B."/>
            <person name="Zhu X."/>
            <person name="Liu R."/>
            <person name="Schnable J.C."/>
            <person name="Zhu J.-K."/>
            <person name="Zhang H."/>
        </authorList>
    </citation>
    <scope>NUCLEOTIDE SEQUENCE [LARGE SCALE GENOMIC DNA]</scope>
</reference>
<evidence type="ECO:0000313" key="4">
    <source>
        <dbReference type="Proteomes" id="UP000275267"/>
    </source>
</evidence>